<evidence type="ECO:0000259" key="1">
    <source>
        <dbReference type="Pfam" id="PF04773"/>
    </source>
</evidence>
<dbReference type="PANTHER" id="PTHR30273">
    <property type="entry name" value="PERIPLASMIC SIGNAL SENSOR AND SIGMA FACTOR ACTIVATOR FECR-RELATED"/>
    <property type="match status" value="1"/>
</dbReference>
<feature type="domain" description="FecR protein" evidence="1">
    <location>
        <begin position="120"/>
        <end position="210"/>
    </location>
</feature>
<dbReference type="PIRSF" id="PIRSF018266">
    <property type="entry name" value="FecR"/>
    <property type="match status" value="1"/>
</dbReference>
<dbReference type="InterPro" id="IPR012373">
    <property type="entry name" value="Ferrdict_sens_TM"/>
</dbReference>
<accession>A0A433WH61</accession>
<protein>
    <submittedName>
        <fullName evidence="3">Uncharacterized protein</fullName>
    </submittedName>
</protein>
<dbReference type="InterPro" id="IPR032508">
    <property type="entry name" value="FecR_C"/>
</dbReference>
<dbReference type="AlphaFoldDB" id="A0A433WH61"/>
<dbReference type="OrthoDB" id="1524389at2"/>
<proteinExistence type="predicted"/>
<dbReference type="InterPro" id="IPR006860">
    <property type="entry name" value="FecR"/>
</dbReference>
<organism evidence="3 4">
    <name type="scientific">Chitinophaga solisilvae</name>
    <dbReference type="NCBI Taxonomy" id="1233460"/>
    <lineage>
        <taxon>Bacteria</taxon>
        <taxon>Pseudomonadati</taxon>
        <taxon>Bacteroidota</taxon>
        <taxon>Chitinophagia</taxon>
        <taxon>Chitinophagales</taxon>
        <taxon>Chitinophagaceae</taxon>
        <taxon>Chitinophaga</taxon>
    </lineage>
</organism>
<evidence type="ECO:0000313" key="3">
    <source>
        <dbReference type="EMBL" id="NSL85832.1"/>
    </source>
</evidence>
<dbReference type="GO" id="GO:0016989">
    <property type="term" value="F:sigma factor antagonist activity"/>
    <property type="evidence" value="ECO:0007669"/>
    <property type="project" value="TreeGrafter"/>
</dbReference>
<dbReference type="Proteomes" id="UP000281028">
    <property type="component" value="Unassembled WGS sequence"/>
</dbReference>
<evidence type="ECO:0000259" key="2">
    <source>
        <dbReference type="Pfam" id="PF16344"/>
    </source>
</evidence>
<comment type="caution">
    <text evidence="3">The sequence shown here is derived from an EMBL/GenBank/DDBJ whole genome shotgun (WGS) entry which is preliminary data.</text>
</comment>
<evidence type="ECO:0000313" key="4">
    <source>
        <dbReference type="Proteomes" id="UP000281028"/>
    </source>
</evidence>
<dbReference type="Gene3D" id="3.55.50.30">
    <property type="match status" value="1"/>
</dbReference>
<dbReference type="Pfam" id="PF16344">
    <property type="entry name" value="FecR_C"/>
    <property type="match status" value="1"/>
</dbReference>
<reference evidence="3" key="1">
    <citation type="submission" date="2020-05" db="EMBL/GenBank/DDBJ databases">
        <title>Chitinophaga laudate sp. nov., isolated from a tropical peat swamp.</title>
        <authorList>
            <person name="Goh C.B.S."/>
            <person name="Lee M.S."/>
            <person name="Parimannan S."/>
            <person name="Pasbakhsh P."/>
            <person name="Yule C.M."/>
            <person name="Rajandas H."/>
            <person name="Loke S."/>
            <person name="Croft L."/>
            <person name="Tan J.B.L."/>
        </authorList>
    </citation>
    <scope>NUCLEOTIDE SEQUENCE</scope>
    <source>
        <strain evidence="3">Mgbs1</strain>
    </source>
</reference>
<dbReference type="EMBL" id="RIAR02000001">
    <property type="protein sequence ID" value="NSL85832.1"/>
    <property type="molecule type" value="Genomic_DNA"/>
</dbReference>
<feature type="domain" description="Protein FecR C-terminal" evidence="2">
    <location>
        <begin position="256"/>
        <end position="321"/>
    </location>
</feature>
<keyword evidence="4" id="KW-1185">Reference proteome</keyword>
<dbReference type="Gene3D" id="2.60.120.1440">
    <property type="match status" value="1"/>
</dbReference>
<gene>
    <name evidence="3" type="ORF">ECE50_003250</name>
</gene>
<dbReference type="Pfam" id="PF04773">
    <property type="entry name" value="FecR"/>
    <property type="match status" value="1"/>
</dbReference>
<name>A0A433WH61_9BACT</name>
<sequence>MNKRELLDLLQKEVQGKCTSEETARLDAWYASFDSRTIPVFGSQAEEELVRTRLRNRIYSRITADMPDLPAPAHKRKTMVFFRMAAAVLVLLGLACAAYLFRQEQRVPQPAATLLSSVSPAGKMLKVILTDGSEVWLNAGSTLTYPSGFKGPAREVFLKGEAFFQVATQAEQPFIVHTDTISTVVLGTSFNIKAYPELGSIRINVATGKVGVLMGGNALGTLLPDQQLTYHKPDHSYEIETKDGVTANAWKEGNIHLDGVTFDELAAVLEHNFGYRLQTSRTDIRNVRFSMNIISNSKIEEVMRIVCSITQAQYNIRQQVISIY</sequence>
<dbReference type="PANTHER" id="PTHR30273:SF2">
    <property type="entry name" value="PROTEIN FECR"/>
    <property type="match status" value="1"/>
</dbReference>